<organism evidence="1">
    <name type="scientific">termite gut metagenome</name>
    <dbReference type="NCBI Taxonomy" id="433724"/>
    <lineage>
        <taxon>unclassified sequences</taxon>
        <taxon>metagenomes</taxon>
        <taxon>organismal metagenomes</taxon>
    </lineage>
</organism>
<comment type="caution">
    <text evidence="1">The sequence shown here is derived from an EMBL/GenBank/DDBJ whole genome shotgun (WGS) entry which is preliminary data.</text>
</comment>
<evidence type="ECO:0008006" key="2">
    <source>
        <dbReference type="Google" id="ProtNLM"/>
    </source>
</evidence>
<dbReference type="Pfam" id="PF05258">
    <property type="entry name" value="DciA"/>
    <property type="match status" value="1"/>
</dbReference>
<dbReference type="PANTHER" id="PTHR36456">
    <property type="entry name" value="UPF0232 PROTEIN SCO3875"/>
    <property type="match status" value="1"/>
</dbReference>
<dbReference type="InterPro" id="IPR007922">
    <property type="entry name" value="DciA-like"/>
</dbReference>
<dbReference type="PANTHER" id="PTHR36456:SF1">
    <property type="entry name" value="UPF0232 PROTEIN SCO3875"/>
    <property type="match status" value="1"/>
</dbReference>
<reference evidence="1" key="1">
    <citation type="submission" date="2019-03" db="EMBL/GenBank/DDBJ databases">
        <title>Single cell metagenomics reveals metabolic interactions within the superorganism composed of flagellate Streblomastix strix and complex community of Bacteroidetes bacteria on its surface.</title>
        <authorList>
            <person name="Treitli S.C."/>
            <person name="Kolisko M."/>
            <person name="Husnik F."/>
            <person name="Keeling P."/>
            <person name="Hampl V."/>
        </authorList>
    </citation>
    <scope>NUCLEOTIDE SEQUENCE</scope>
    <source>
        <strain evidence="1">STM</strain>
    </source>
</reference>
<accession>A0A5J4RBG4</accession>
<dbReference type="EMBL" id="SNRY01001388">
    <property type="protein sequence ID" value="KAA6331306.1"/>
    <property type="molecule type" value="Genomic_DNA"/>
</dbReference>
<gene>
    <name evidence="1" type="ORF">EZS27_020074</name>
</gene>
<sequence>MKRNNTEHIGKLISQFLRQEGLETPLCEQRLLDSWSEVLGPVIASYTKDLYIRNQILFVRLTSAALKQELMMSRELLVHNLNKHVGSRVITKIVFQ</sequence>
<dbReference type="AlphaFoldDB" id="A0A5J4RBG4"/>
<evidence type="ECO:0000313" key="1">
    <source>
        <dbReference type="EMBL" id="KAA6331306.1"/>
    </source>
</evidence>
<protein>
    <recommendedName>
        <fullName evidence="2">DUF721 domain-containing protein</fullName>
    </recommendedName>
</protein>
<proteinExistence type="predicted"/>
<name>A0A5J4RBG4_9ZZZZ</name>